<sequence length="74" mass="8768">MTNTSLIPDSFQSWRECIEVRCQVPLTKEYCEKRIVELKNAKEFNTKKFIECYGAEHHRRVLSWFEQGLKGLSS</sequence>
<accession>A0A1Y6C8T4</accession>
<protein>
    <submittedName>
        <fullName evidence="1">Periplasmic nitrate reductase chaperone NapD</fullName>
    </submittedName>
</protein>
<dbReference type="STRING" id="1513793.SAMN06296036_11331"/>
<dbReference type="AlphaFoldDB" id="A0A1Y6C8T4"/>
<organism evidence="1 2">
    <name type="scientific">Pseudobacteriovorax antillogorgiicola</name>
    <dbReference type="NCBI Taxonomy" id="1513793"/>
    <lineage>
        <taxon>Bacteria</taxon>
        <taxon>Pseudomonadati</taxon>
        <taxon>Bdellovibrionota</taxon>
        <taxon>Oligoflexia</taxon>
        <taxon>Oligoflexales</taxon>
        <taxon>Pseudobacteriovoracaceae</taxon>
        <taxon>Pseudobacteriovorax</taxon>
    </lineage>
</organism>
<name>A0A1Y6C8T4_9BACT</name>
<keyword evidence="2" id="KW-1185">Reference proteome</keyword>
<dbReference type="Proteomes" id="UP000192907">
    <property type="component" value="Unassembled WGS sequence"/>
</dbReference>
<evidence type="ECO:0000313" key="1">
    <source>
        <dbReference type="EMBL" id="SMF42919.1"/>
    </source>
</evidence>
<reference evidence="2" key="1">
    <citation type="submission" date="2017-04" db="EMBL/GenBank/DDBJ databases">
        <authorList>
            <person name="Varghese N."/>
            <person name="Submissions S."/>
        </authorList>
    </citation>
    <scope>NUCLEOTIDE SEQUENCE [LARGE SCALE GENOMIC DNA]</scope>
    <source>
        <strain evidence="2">RKEM611</strain>
    </source>
</reference>
<dbReference type="RefSeq" id="WP_132321024.1">
    <property type="nucleotide sequence ID" value="NZ_FWZT01000013.1"/>
</dbReference>
<dbReference type="OrthoDB" id="285538at2"/>
<evidence type="ECO:0000313" key="2">
    <source>
        <dbReference type="Proteomes" id="UP000192907"/>
    </source>
</evidence>
<gene>
    <name evidence="1" type="ORF">SAMN06296036_11331</name>
</gene>
<dbReference type="EMBL" id="FWZT01000013">
    <property type="protein sequence ID" value="SMF42919.1"/>
    <property type="molecule type" value="Genomic_DNA"/>
</dbReference>
<proteinExistence type="predicted"/>